<dbReference type="EC" id="2.3.1.-" evidence="4"/>
<protein>
    <submittedName>
        <fullName evidence="4">Putative N-acetyltransferase YjaB</fullName>
        <ecNumber evidence="4">2.3.1.-</ecNumber>
    </submittedName>
</protein>
<evidence type="ECO:0000256" key="2">
    <source>
        <dbReference type="ARBA" id="ARBA00023315"/>
    </source>
</evidence>
<dbReference type="Pfam" id="PF13508">
    <property type="entry name" value="Acetyltransf_7"/>
    <property type="match status" value="1"/>
</dbReference>
<keyword evidence="1 4" id="KW-0808">Transferase</keyword>
<keyword evidence="2 4" id="KW-0012">Acyltransferase</keyword>
<dbReference type="CDD" id="cd04301">
    <property type="entry name" value="NAT_SF"/>
    <property type="match status" value="1"/>
</dbReference>
<dbReference type="PROSITE" id="PS51186">
    <property type="entry name" value="GNAT"/>
    <property type="match status" value="1"/>
</dbReference>
<accession>A0A1Y5RE79</accession>
<dbReference type="AlphaFoldDB" id="A0A1Y5RE79"/>
<dbReference type="PANTHER" id="PTHR43420">
    <property type="entry name" value="ACETYLTRANSFERASE"/>
    <property type="match status" value="1"/>
</dbReference>
<dbReference type="PANTHER" id="PTHR43420:SF47">
    <property type="entry name" value="N-ACETYLTRANSFERASE DOMAIN-CONTAINING PROTEIN"/>
    <property type="match status" value="1"/>
</dbReference>
<evidence type="ECO:0000313" key="4">
    <source>
        <dbReference type="EMBL" id="SLN15412.1"/>
    </source>
</evidence>
<gene>
    <name evidence="4" type="primary">yjaB_1</name>
    <name evidence="4" type="ORF">PEL8287_00657</name>
</gene>
<dbReference type="OrthoDB" id="9797417at2"/>
<dbReference type="InterPro" id="IPR000182">
    <property type="entry name" value="GNAT_dom"/>
</dbReference>
<dbReference type="Gene3D" id="3.40.630.30">
    <property type="match status" value="1"/>
</dbReference>
<evidence type="ECO:0000259" key="3">
    <source>
        <dbReference type="PROSITE" id="PS51186"/>
    </source>
</evidence>
<dbReference type="GO" id="GO:0016747">
    <property type="term" value="F:acyltransferase activity, transferring groups other than amino-acyl groups"/>
    <property type="evidence" value="ECO:0007669"/>
    <property type="project" value="InterPro"/>
</dbReference>
<evidence type="ECO:0000313" key="5">
    <source>
        <dbReference type="Proteomes" id="UP000193827"/>
    </source>
</evidence>
<keyword evidence="5" id="KW-1185">Reference proteome</keyword>
<name>A0A1Y5RE79_9RHOB</name>
<feature type="domain" description="N-acetyltransferase" evidence="3">
    <location>
        <begin position="1"/>
        <end position="144"/>
    </location>
</feature>
<dbReference type="SUPFAM" id="SSF55729">
    <property type="entry name" value="Acyl-CoA N-acyltransferases (Nat)"/>
    <property type="match status" value="1"/>
</dbReference>
<dbReference type="EMBL" id="FWFL01000001">
    <property type="protein sequence ID" value="SLN15412.1"/>
    <property type="molecule type" value="Genomic_DNA"/>
</dbReference>
<evidence type="ECO:0000256" key="1">
    <source>
        <dbReference type="ARBA" id="ARBA00022679"/>
    </source>
</evidence>
<dbReference type="RefSeq" id="WP_085890891.1">
    <property type="nucleotide sequence ID" value="NZ_FWFL01000001.1"/>
</dbReference>
<dbReference type="InterPro" id="IPR050680">
    <property type="entry name" value="YpeA/RimI_acetyltransf"/>
</dbReference>
<dbReference type="Proteomes" id="UP000193827">
    <property type="component" value="Unassembled WGS sequence"/>
</dbReference>
<organism evidence="4 5">
    <name type="scientific">Roseovarius litorisediminis</name>
    <dbReference type="NCBI Taxonomy" id="1312363"/>
    <lineage>
        <taxon>Bacteria</taxon>
        <taxon>Pseudomonadati</taxon>
        <taxon>Pseudomonadota</taxon>
        <taxon>Alphaproteobacteria</taxon>
        <taxon>Rhodobacterales</taxon>
        <taxon>Roseobacteraceae</taxon>
        <taxon>Roseovarius</taxon>
    </lineage>
</organism>
<sequence length="153" mass="17055">MSPSPARLRHVPQLAAILWSFTRDTPWLPQVRSRRTDLGLLTKVVRRGWVRLIRDGRGPAGFIARDGARVHAIYVHPRARGKGLGRLLLDDAKSCADRLELYVVQANKPARQFYAAQGFAEVSRSSGVGNDESLPDILMVWPPHKPAPEKAMT</sequence>
<dbReference type="InterPro" id="IPR016181">
    <property type="entry name" value="Acyl_CoA_acyltransferase"/>
</dbReference>
<reference evidence="4 5" key="1">
    <citation type="submission" date="2017-03" db="EMBL/GenBank/DDBJ databases">
        <authorList>
            <person name="Afonso C.L."/>
            <person name="Miller P.J."/>
            <person name="Scott M.A."/>
            <person name="Spackman E."/>
            <person name="Goraichik I."/>
            <person name="Dimitrov K.M."/>
            <person name="Suarez D.L."/>
            <person name="Swayne D.E."/>
        </authorList>
    </citation>
    <scope>NUCLEOTIDE SEQUENCE [LARGE SCALE GENOMIC DNA]</scope>
    <source>
        <strain evidence="4 5">CECT 8287</strain>
    </source>
</reference>
<proteinExistence type="predicted"/>